<dbReference type="GO" id="GO:0004357">
    <property type="term" value="F:glutamate-cysteine ligase activity"/>
    <property type="evidence" value="ECO:0007669"/>
    <property type="project" value="UniProtKB-EC"/>
</dbReference>
<gene>
    <name evidence="6" type="ORF">OHV25_34000</name>
</gene>
<dbReference type="HAMAP" id="MF_01609">
    <property type="entry name" value="Glu_cys_ligase_2"/>
    <property type="match status" value="1"/>
</dbReference>
<dbReference type="InterPro" id="IPR050141">
    <property type="entry name" value="GCL_type2/YbdK_subfam"/>
</dbReference>
<dbReference type="InterPro" id="IPR011793">
    <property type="entry name" value="YbdK"/>
</dbReference>
<evidence type="ECO:0000256" key="3">
    <source>
        <dbReference type="ARBA" id="ARBA00022840"/>
    </source>
</evidence>
<organism evidence="6">
    <name type="scientific">Streptomyces sp. NBC_00060</name>
    <dbReference type="NCBI Taxonomy" id="2975636"/>
    <lineage>
        <taxon>Bacteria</taxon>
        <taxon>Bacillati</taxon>
        <taxon>Actinomycetota</taxon>
        <taxon>Actinomycetes</taxon>
        <taxon>Kitasatosporales</taxon>
        <taxon>Streptomycetaceae</taxon>
        <taxon>Streptomyces</taxon>
    </lineage>
</organism>
<evidence type="ECO:0000256" key="2">
    <source>
        <dbReference type="ARBA" id="ARBA00022741"/>
    </source>
</evidence>
<name>A0AAU2H9T0_9ACTN</name>
<keyword evidence="2 5" id="KW-0547">Nucleotide-binding</keyword>
<dbReference type="InterPro" id="IPR014746">
    <property type="entry name" value="Gln_synth/guanido_kin_cat_dom"/>
</dbReference>
<dbReference type="EMBL" id="CP108253">
    <property type="protein sequence ID" value="WTU44240.1"/>
    <property type="molecule type" value="Genomic_DNA"/>
</dbReference>
<evidence type="ECO:0000313" key="6">
    <source>
        <dbReference type="EMBL" id="WTU44240.1"/>
    </source>
</evidence>
<comment type="catalytic activity">
    <reaction evidence="4 5">
        <text>L-cysteine + L-glutamate + ATP = gamma-L-glutamyl-L-cysteine + ADP + phosphate + H(+)</text>
        <dbReference type="Rhea" id="RHEA:13285"/>
        <dbReference type="ChEBI" id="CHEBI:15378"/>
        <dbReference type="ChEBI" id="CHEBI:29985"/>
        <dbReference type="ChEBI" id="CHEBI:30616"/>
        <dbReference type="ChEBI" id="CHEBI:35235"/>
        <dbReference type="ChEBI" id="CHEBI:43474"/>
        <dbReference type="ChEBI" id="CHEBI:58173"/>
        <dbReference type="ChEBI" id="CHEBI:456216"/>
        <dbReference type="EC" id="6.3.2.2"/>
    </reaction>
</comment>
<dbReference type="EC" id="6.3.2.2" evidence="5"/>
<keyword evidence="1 5" id="KW-0436">Ligase</keyword>
<accession>A0AAU2H9T0</accession>
<dbReference type="GO" id="GO:0042398">
    <property type="term" value="P:modified amino acid biosynthetic process"/>
    <property type="evidence" value="ECO:0007669"/>
    <property type="project" value="InterPro"/>
</dbReference>
<dbReference type="PANTHER" id="PTHR36510">
    <property type="entry name" value="GLUTAMATE--CYSTEINE LIGASE 2-RELATED"/>
    <property type="match status" value="1"/>
</dbReference>
<dbReference type="NCBIfam" id="NF010041">
    <property type="entry name" value="PRK13517.1-1"/>
    <property type="match status" value="1"/>
</dbReference>
<sequence>MLTFGVEEEYLLVDPVTGRPVPRSEEVRALTGPDTVDEPEVQLELLQAQLEVATPVCLALGELGDHLVRLRHTVGTAAEQLGCRVAAVGAAPVNGTGPVPVTPRPRYLAMQTNAGQLVDEQLINGMHVHVGVPDREVGVAVLNRIRVWLPTLLAMSANSPLWHGRDTGFASWRTLVFSRWPVSGPPPRFADLDDYESRTEALITAGAVSDSGQFYWHARLSERYPTIEVRCLDVQVRVDEAVMLAGIIRALVATAIREHKDGDPVPECPLELLQAATWRAAREGLNGVLLDPVGQRRSCGDVLCQLARHIGPALEAAGDGLEVNSLMQRTLRRGTGADRQHRAFTEGGIPAVIDLVTSQSVRT</sequence>
<dbReference type="Gene3D" id="3.30.590.20">
    <property type="match status" value="1"/>
</dbReference>
<proteinExistence type="inferred from homology"/>
<evidence type="ECO:0000256" key="1">
    <source>
        <dbReference type="ARBA" id="ARBA00022598"/>
    </source>
</evidence>
<evidence type="ECO:0000256" key="5">
    <source>
        <dbReference type="HAMAP-Rule" id="MF_01609"/>
    </source>
</evidence>
<reference evidence="6" key="1">
    <citation type="submission" date="2022-10" db="EMBL/GenBank/DDBJ databases">
        <title>The complete genomes of actinobacterial strains from the NBC collection.</title>
        <authorList>
            <person name="Joergensen T.S."/>
            <person name="Alvarez Arevalo M."/>
            <person name="Sterndorff E.B."/>
            <person name="Faurdal D."/>
            <person name="Vuksanovic O."/>
            <person name="Mourched A.-S."/>
            <person name="Charusanti P."/>
            <person name="Shaw S."/>
            <person name="Blin K."/>
            <person name="Weber T."/>
        </authorList>
    </citation>
    <scope>NUCLEOTIDE SEQUENCE</scope>
    <source>
        <strain evidence="6">NBC_00060</strain>
    </source>
</reference>
<keyword evidence="3 5" id="KW-0067">ATP-binding</keyword>
<dbReference type="Pfam" id="PF04107">
    <property type="entry name" value="GCS2"/>
    <property type="match status" value="1"/>
</dbReference>
<evidence type="ECO:0000256" key="4">
    <source>
        <dbReference type="ARBA" id="ARBA00048819"/>
    </source>
</evidence>
<dbReference type="GO" id="GO:0005524">
    <property type="term" value="F:ATP binding"/>
    <property type="evidence" value="ECO:0007669"/>
    <property type="project" value="UniProtKB-KW"/>
</dbReference>
<dbReference type="AlphaFoldDB" id="A0AAU2H9T0"/>
<comment type="function">
    <text evidence="5">ATP-dependent carboxylate-amine ligase which exhibits weak glutamate--cysteine ligase activity.</text>
</comment>
<dbReference type="PANTHER" id="PTHR36510:SF1">
    <property type="entry name" value="GLUTAMATE--CYSTEINE LIGASE 2-RELATED"/>
    <property type="match status" value="1"/>
</dbReference>
<comment type="similarity">
    <text evidence="5">Belongs to the glutamate--cysteine ligase type 2 family. YbdK subfamily.</text>
</comment>
<dbReference type="SUPFAM" id="SSF55931">
    <property type="entry name" value="Glutamine synthetase/guanido kinase"/>
    <property type="match status" value="1"/>
</dbReference>
<dbReference type="NCBIfam" id="TIGR02050">
    <property type="entry name" value="gshA_cyan_rel"/>
    <property type="match status" value="1"/>
</dbReference>
<protein>
    <recommendedName>
        <fullName evidence="5">Putative glutamate--cysteine ligase 2</fullName>
        <ecNumber evidence="5">6.3.2.2</ecNumber>
    </recommendedName>
    <alternativeName>
        <fullName evidence="5">Gamma-glutamylcysteine synthetase 2</fullName>
        <shortName evidence="5">GCS 2</shortName>
        <shortName evidence="5">Gamma-GCS 2</shortName>
    </alternativeName>
</protein>
<dbReference type="InterPro" id="IPR006336">
    <property type="entry name" value="GCS2"/>
</dbReference>